<feature type="region of interest" description="Disordered" evidence="1">
    <location>
        <begin position="532"/>
        <end position="556"/>
    </location>
</feature>
<protein>
    <recommendedName>
        <fullName evidence="2">GAF domain-containing protein</fullName>
    </recommendedName>
</protein>
<feature type="domain" description="GAF" evidence="2">
    <location>
        <begin position="83"/>
        <end position="196"/>
    </location>
</feature>
<dbReference type="AlphaFoldDB" id="D8TY94"/>
<accession>D8TY94</accession>
<evidence type="ECO:0000256" key="1">
    <source>
        <dbReference type="SAM" id="MobiDB-lite"/>
    </source>
</evidence>
<dbReference type="KEGG" id="vcn:VOLCADRAFT_91905"/>
<dbReference type="Pfam" id="PF01590">
    <property type="entry name" value="GAF"/>
    <property type="match status" value="1"/>
</dbReference>
<dbReference type="SUPFAM" id="SSF55781">
    <property type="entry name" value="GAF domain-like"/>
    <property type="match status" value="1"/>
</dbReference>
<dbReference type="OrthoDB" id="541356at2759"/>
<dbReference type="Proteomes" id="UP000001058">
    <property type="component" value="Unassembled WGS sequence"/>
</dbReference>
<evidence type="ECO:0000259" key="2">
    <source>
        <dbReference type="Pfam" id="PF01590"/>
    </source>
</evidence>
<proteinExistence type="predicted"/>
<dbReference type="InterPro" id="IPR003018">
    <property type="entry name" value="GAF"/>
</dbReference>
<name>D8TY94_VOLCA</name>
<sequence>MRILNCCFRPLRTEPGLDGNNSSECDAHELEKEVSVAQRNNFSSEKSRYKDEALHQQVSLAHAQRVISAIAGACEEAWLCRIDAALAVVQEHFDAESVSLHAVYDGGLSFATLSACGIGAEDLPRGLPYSLTQDLTSSVAVLLANQRLNDRHGLRHFISAPLLGGDLVVGALTLASRRGSLPPPSWQSGTLALVAATLCLLLQQRQLSIATSIMTEIHLSRNIDELVRAVRRGVYDMVVATTHLPPVLRLALIRTDGSAAAVFEEQPQRRSSFTRLSVCSEAAAPAAPAGVPEMLLPGTSRRSIDVAAGRISANQLLGQQQLHSFVLTRDRLTGNNPQLGASLRVEVRAAGPWGISRGRPRSFMLPADAAPAAAAAPAAGVASDQSLDRGWVPGASQERLTVPAAAAAAAAASGARGHSLSLSNTLLGEALQKDCGLWISDCTLYLQEARTFPRDIVFSRGSRAVHSIAVCSGRHNGLPLLGAYCVYGAVLPRQLLRAVTLEVEQLLKNRLSASMAPEVSVALGVEGSPIRAPGSPRSQLAQQLAGGGGGPPPPPQPVQLLPMPVSVATTGMRANEQLYERCTSVMGVPRTMAAAAAAAAGAADGVPLPSSMLLSTATRFSDATEGESASAGPAQDQAVDSVPALTPGQGFAPGLAPPARAAGGPRPAILTSLRAMGLMAKSSSGTSCDVFLPPSLVDGVMQSATAATPAPLHAGTVTPIRPCSTGSPGAPSAFVFVSSLLGSPAGEMTGTATATATAVTLSCQDSSIHNTAVALRTQGSGVAAGGGSLCRTTGSMMRTMLAAPSFTVESVRSSLGGGLRRAPLVSGLHERLAAAQASRLVHGSAIEHQEELAAIEVLEKASRVCGERGAVWAFMKL</sequence>
<evidence type="ECO:0000313" key="4">
    <source>
        <dbReference type="Proteomes" id="UP000001058"/>
    </source>
</evidence>
<evidence type="ECO:0000313" key="3">
    <source>
        <dbReference type="EMBL" id="EFJ47605.1"/>
    </source>
</evidence>
<keyword evidence="4" id="KW-1185">Reference proteome</keyword>
<dbReference type="InParanoid" id="D8TY94"/>
<gene>
    <name evidence="3" type="ORF">VOLCADRAFT_91905</name>
</gene>
<dbReference type="EMBL" id="GL378344">
    <property type="protein sequence ID" value="EFJ47605.1"/>
    <property type="molecule type" value="Genomic_DNA"/>
</dbReference>
<organism evidence="4">
    <name type="scientific">Volvox carteri f. nagariensis</name>
    <dbReference type="NCBI Taxonomy" id="3068"/>
    <lineage>
        <taxon>Eukaryota</taxon>
        <taxon>Viridiplantae</taxon>
        <taxon>Chlorophyta</taxon>
        <taxon>core chlorophytes</taxon>
        <taxon>Chlorophyceae</taxon>
        <taxon>CS clade</taxon>
        <taxon>Chlamydomonadales</taxon>
        <taxon>Volvocaceae</taxon>
        <taxon>Volvox</taxon>
    </lineage>
</organism>
<reference evidence="3 4" key="1">
    <citation type="journal article" date="2010" name="Science">
        <title>Genomic analysis of organismal complexity in the multicellular green alga Volvox carteri.</title>
        <authorList>
            <person name="Prochnik S.E."/>
            <person name="Umen J."/>
            <person name="Nedelcu A.M."/>
            <person name="Hallmann A."/>
            <person name="Miller S.M."/>
            <person name="Nishii I."/>
            <person name="Ferris P."/>
            <person name="Kuo A."/>
            <person name="Mitros T."/>
            <person name="Fritz-Laylin L.K."/>
            <person name="Hellsten U."/>
            <person name="Chapman J."/>
            <person name="Simakov O."/>
            <person name="Rensing S.A."/>
            <person name="Terry A."/>
            <person name="Pangilinan J."/>
            <person name="Kapitonov V."/>
            <person name="Jurka J."/>
            <person name="Salamov A."/>
            <person name="Shapiro H."/>
            <person name="Schmutz J."/>
            <person name="Grimwood J."/>
            <person name="Lindquist E."/>
            <person name="Lucas S."/>
            <person name="Grigoriev I.V."/>
            <person name="Schmitt R."/>
            <person name="Kirk D."/>
            <person name="Rokhsar D.S."/>
        </authorList>
    </citation>
    <scope>NUCLEOTIDE SEQUENCE [LARGE SCALE GENOMIC DNA]</scope>
    <source>
        <strain evidence="4">f. Nagariensis / Eve</strain>
    </source>
</reference>
<dbReference type="RefSeq" id="XP_002951429.1">
    <property type="nucleotide sequence ID" value="XM_002951383.1"/>
</dbReference>
<dbReference type="GeneID" id="9617105"/>